<feature type="domain" description="Putative metallopeptidase" evidence="3">
    <location>
        <begin position="9"/>
        <end position="332"/>
    </location>
</feature>
<dbReference type="PANTHER" id="PTHR38730">
    <property type="entry name" value="SLL7028 PROTEIN"/>
    <property type="match status" value="1"/>
</dbReference>
<dbReference type="Pfam" id="PF09967">
    <property type="entry name" value="DUF2201"/>
    <property type="match status" value="1"/>
</dbReference>
<proteinExistence type="predicted"/>
<dbReference type="eggNOG" id="COG3864">
    <property type="taxonomic scope" value="Bacteria"/>
</dbReference>
<evidence type="ECO:0000259" key="2">
    <source>
        <dbReference type="Pfam" id="PF09967"/>
    </source>
</evidence>
<dbReference type="STRING" id="471855.Shel_16100"/>
<gene>
    <name evidence="4" type="ordered locus">Shel_16100</name>
</gene>
<name>C7N6U4_SLAHD</name>
<dbReference type="InterPro" id="IPR018698">
    <property type="entry name" value="VWA-like_dom"/>
</dbReference>
<dbReference type="SUPFAM" id="SSF53300">
    <property type="entry name" value="vWA-like"/>
    <property type="match status" value="1"/>
</dbReference>
<feature type="domain" description="VWA-like" evidence="2">
    <location>
        <begin position="377"/>
        <end position="512"/>
    </location>
</feature>
<feature type="compositionally biased region" description="Acidic residues" evidence="1">
    <location>
        <begin position="205"/>
        <end position="220"/>
    </location>
</feature>
<evidence type="ECO:0000256" key="1">
    <source>
        <dbReference type="SAM" id="MobiDB-lite"/>
    </source>
</evidence>
<keyword evidence="5" id="KW-1185">Reference proteome</keyword>
<dbReference type="KEGG" id="shi:Shel_16100"/>
<dbReference type="Proteomes" id="UP000002026">
    <property type="component" value="Chromosome"/>
</dbReference>
<dbReference type="AlphaFoldDB" id="C7N6U4"/>
<reference evidence="4 5" key="1">
    <citation type="journal article" date="2009" name="Stand. Genomic Sci.">
        <title>Complete genome sequence of Slackia heliotrinireducens type strain (RHS 1).</title>
        <authorList>
            <person name="Pukall R."/>
            <person name="Lapidus A."/>
            <person name="Nolan M."/>
            <person name="Copeland A."/>
            <person name="Glavina Del Rio T."/>
            <person name="Lucas S."/>
            <person name="Chen F."/>
            <person name="Tice H."/>
            <person name="Cheng J.F."/>
            <person name="Chertkov O."/>
            <person name="Bruce D."/>
            <person name="Goodwin L."/>
            <person name="Kuske C."/>
            <person name="Brettin T."/>
            <person name="Detter J.C."/>
            <person name="Han C."/>
            <person name="Pitluck S."/>
            <person name="Pati A."/>
            <person name="Mavrommatis K."/>
            <person name="Ivanova N."/>
            <person name="Ovchinnikova G."/>
            <person name="Chen A."/>
            <person name="Palaniappan K."/>
            <person name="Schneider S."/>
            <person name="Rohde M."/>
            <person name="Chain P."/>
            <person name="D'haeseleer P."/>
            <person name="Goker M."/>
            <person name="Bristow J."/>
            <person name="Eisen J.A."/>
            <person name="Markowitz V."/>
            <person name="Kyrpides N.C."/>
            <person name="Klenk H.P."/>
            <person name="Hugenholtz P."/>
        </authorList>
    </citation>
    <scope>NUCLEOTIDE SEQUENCE [LARGE SCALE GENOMIC DNA]</scope>
    <source>
        <strain evidence="5">ATCC 29202 / DSM 20476 / NCTC 11029 / RHS 1</strain>
    </source>
</reference>
<organism evidence="4 5">
    <name type="scientific">Slackia heliotrinireducens (strain ATCC 29202 / DSM 20476 / NCTC 11029 / RHS 1)</name>
    <name type="common">Peptococcus heliotrinreducens</name>
    <dbReference type="NCBI Taxonomy" id="471855"/>
    <lineage>
        <taxon>Bacteria</taxon>
        <taxon>Bacillati</taxon>
        <taxon>Actinomycetota</taxon>
        <taxon>Coriobacteriia</taxon>
        <taxon>Eggerthellales</taxon>
        <taxon>Eggerthellaceae</taxon>
        <taxon>Slackia</taxon>
    </lineage>
</organism>
<dbReference type="CDD" id="cd00198">
    <property type="entry name" value="vWFA"/>
    <property type="match status" value="1"/>
</dbReference>
<dbReference type="InterPro" id="IPR025154">
    <property type="entry name" value="Put_metallopeptidase_dom"/>
</dbReference>
<evidence type="ECO:0000313" key="5">
    <source>
        <dbReference type="Proteomes" id="UP000002026"/>
    </source>
</evidence>
<feature type="region of interest" description="Disordered" evidence="1">
    <location>
        <begin position="174"/>
        <end position="282"/>
    </location>
</feature>
<dbReference type="InterPro" id="IPR036465">
    <property type="entry name" value="vWFA_dom_sf"/>
</dbReference>
<dbReference type="EMBL" id="CP001684">
    <property type="protein sequence ID" value="ACV22629.1"/>
    <property type="molecule type" value="Genomic_DNA"/>
</dbReference>
<protein>
    <recommendedName>
        <fullName evidence="6">Metallopeptidase (DUF2201)</fullName>
    </recommendedName>
</protein>
<dbReference type="Pfam" id="PF13203">
    <property type="entry name" value="DUF2201_N"/>
    <property type="match status" value="1"/>
</dbReference>
<accession>C7N6U4</accession>
<dbReference type="PANTHER" id="PTHR38730:SF1">
    <property type="entry name" value="SLL7028 PROTEIN"/>
    <property type="match status" value="1"/>
</dbReference>
<dbReference type="HOGENOM" id="CLU_040527_1_0_11"/>
<evidence type="ECO:0000259" key="3">
    <source>
        <dbReference type="Pfam" id="PF13203"/>
    </source>
</evidence>
<evidence type="ECO:0008006" key="6">
    <source>
        <dbReference type="Google" id="ProtNLM"/>
    </source>
</evidence>
<evidence type="ECO:0000313" key="4">
    <source>
        <dbReference type="EMBL" id="ACV22629.1"/>
    </source>
</evidence>
<sequence length="536" mass="59453">MRLMMAFRFLDRALWQMPLAAGDVEGLLATDGLELRFDAHGVMKAYRKNPDAVVRAFLHSVLHCIFRHPLRTVRKDPAVWNLACDICVEAVALQLCGLRFETPEDKAIRKVVDRLEDEGCALVPSQVYRRLLMARTNPDAHRWLQPYAEDPETFGAPFARDSHELWDIAAPKVQEDSDEDIQTQPGPHDQGASQGESQAPGVDSADGEDSDVGDSEDGGEGDAKDDLSGEGADDGRAGQGGTDGSPQLEMGEETAGSEDGQAREASVPDASVQDREETGAEQAWQDIAQQVQTEMQSFLQAQGTQTGRMDENLTLANRKPVDYEDFLRRFCALNERIKTNDEEFDYVFYTYGLQRYGNMPLIEPLEYQESFGLREFVIAIDTSGSCSGELVRQFLTRTCDILGQAHLSGTRVNIHVVQCDAAVQSDTVITQESDLRDLVDNLTVRGFGGTDFRPVFAYVDELVQRGEFSDLRGLVYFTDGFGAFPKNPPGYDVAFVFVEEEGRQWRVPPWACKAVIGEDDILQIDAQGKALEGNRS</sequence>